<dbReference type="SUPFAM" id="SSF143597">
    <property type="entry name" value="YojJ-like"/>
    <property type="match status" value="1"/>
</dbReference>
<dbReference type="InterPro" id="IPR048555">
    <property type="entry name" value="DACNH"/>
</dbReference>
<name>A0A2L1GMH1_9BACT</name>
<keyword evidence="3" id="KW-1185">Reference proteome</keyword>
<dbReference type="RefSeq" id="WP_104936113.1">
    <property type="nucleotide sequence ID" value="NZ_CP021255.1"/>
</dbReference>
<evidence type="ECO:0000259" key="1">
    <source>
        <dbReference type="PROSITE" id="PS51794"/>
    </source>
</evidence>
<gene>
    <name evidence="2" type="ORF">CAY53_04460</name>
</gene>
<dbReference type="InterPro" id="IPR036888">
    <property type="entry name" value="DNA_integrity_DisA_N_sf"/>
</dbReference>
<dbReference type="AlphaFoldDB" id="A0A2L1GMH1"/>
<organism evidence="2 3">
    <name type="scientific">Desulfobulbus oralis</name>
    <dbReference type="NCBI Taxonomy" id="1986146"/>
    <lineage>
        <taxon>Bacteria</taxon>
        <taxon>Pseudomonadati</taxon>
        <taxon>Thermodesulfobacteriota</taxon>
        <taxon>Desulfobulbia</taxon>
        <taxon>Desulfobulbales</taxon>
        <taxon>Desulfobulbaceae</taxon>
        <taxon>Desulfobulbus</taxon>
    </lineage>
</organism>
<dbReference type="GO" id="GO:0003677">
    <property type="term" value="F:DNA binding"/>
    <property type="evidence" value="ECO:0007669"/>
    <property type="project" value="UniProtKB-KW"/>
</dbReference>
<protein>
    <submittedName>
        <fullName evidence="2">DNA-binding protein</fullName>
    </submittedName>
</protein>
<evidence type="ECO:0000313" key="3">
    <source>
        <dbReference type="Proteomes" id="UP000239867"/>
    </source>
</evidence>
<proteinExistence type="predicted"/>
<feature type="domain" description="DAC" evidence="1">
    <location>
        <begin position="310"/>
        <end position="460"/>
    </location>
</feature>
<dbReference type="EMBL" id="CP021255">
    <property type="protein sequence ID" value="AVD70826.1"/>
    <property type="molecule type" value="Genomic_DNA"/>
</dbReference>
<evidence type="ECO:0000313" key="2">
    <source>
        <dbReference type="EMBL" id="AVD70826.1"/>
    </source>
</evidence>
<dbReference type="InterPro" id="IPR003390">
    <property type="entry name" value="DNA_integrity_scan_DisA_N"/>
</dbReference>
<dbReference type="Pfam" id="PF21749">
    <property type="entry name" value="DACND"/>
    <property type="match status" value="1"/>
</dbReference>
<accession>A0A2L1GMH1</accession>
<dbReference type="InterPro" id="IPR048552">
    <property type="entry name" value="DACND"/>
</dbReference>
<keyword evidence="2" id="KW-0238">DNA-binding</keyword>
<dbReference type="PROSITE" id="PS51794">
    <property type="entry name" value="DAC"/>
    <property type="match status" value="1"/>
</dbReference>
<dbReference type="Proteomes" id="UP000239867">
    <property type="component" value="Chromosome"/>
</dbReference>
<reference evidence="2 3" key="1">
    <citation type="journal article" date="2018" name="MBio">
        <title>Insights into the evolution of host association through the isolation and characterization of a novel human periodontal pathobiont, Desulfobulbus oralis.</title>
        <authorList>
            <person name="Cross K.L."/>
            <person name="Chirania P."/>
            <person name="Xiong W."/>
            <person name="Beall C.J."/>
            <person name="Elkins J.G."/>
            <person name="Giannone R.J."/>
            <person name="Griffen A.L."/>
            <person name="Guss A.M."/>
            <person name="Hettich R.L."/>
            <person name="Joshi S.S."/>
            <person name="Mokrzan E.M."/>
            <person name="Martin R.K."/>
            <person name="Zhulin I.B."/>
            <person name="Leys E.J."/>
            <person name="Podar M."/>
        </authorList>
    </citation>
    <scope>NUCLEOTIDE SEQUENCE [LARGE SCALE GENOMIC DNA]</scope>
    <source>
        <strain evidence="2 3">ORNL</strain>
    </source>
</reference>
<dbReference type="Gene3D" id="3.40.1700.10">
    <property type="entry name" value="DNA integrity scanning protein, DisA, N-terminal domain"/>
    <property type="match status" value="1"/>
</dbReference>
<dbReference type="OrthoDB" id="859517at2"/>
<sequence>MTDQEQHSFLRRCVSDILNGLAGGFTRFSGPSRAAALVAPTPESPLYVCDPQRLLRGHEPIFRQLFLDNEDWRHRNLDVLRGRRFIDVLPLPDPDLSGLLASGASSGPVFFQYWFTEEHPNLCSTGPSKCWLEHAIWRLTNDLASGDGNFTGISGDFLKEYATHAVRDYIIDRMNALVGWDTPLRIYPVLDAVLMLSETREEGSWPEGELLFIDPRREPDLEYLIRFDEAARPRLVHYRYVRKMLQCVEKAARFLVSDGQSVLGICGGARPHFSVSAEFLGHRGFIRINKDKVCSFAEGRFSSINYRPTLVQLEELLLECDLDPGRRFFLFRIVTGMVYHAQRQKHGCTLVLDLNEKPEKITGYVLNPPLPLAKPAMLHMAKSLAKVDGALHIGADLHLHGFASLLDGQAFGGENRARGARYNSALRYSREHPNVVVVVVSADMPVSVLYRGRDRSEDEWRRQPQAGSYPLVPLADWVA</sequence>
<dbReference type="KEGG" id="deo:CAY53_04460"/>
<dbReference type="Pfam" id="PF02457">
    <property type="entry name" value="DAC"/>
    <property type="match status" value="1"/>
</dbReference>
<dbReference type="Pfam" id="PF21750">
    <property type="entry name" value="DACNH"/>
    <property type="match status" value="1"/>
</dbReference>